<dbReference type="EMBL" id="GGFL01012362">
    <property type="protein sequence ID" value="MBW76540.1"/>
    <property type="molecule type" value="Transcribed_RNA"/>
</dbReference>
<organism evidence="3">
    <name type="scientific">Anopheles darlingi</name>
    <name type="common">Mosquito</name>
    <dbReference type="NCBI Taxonomy" id="43151"/>
    <lineage>
        <taxon>Eukaryota</taxon>
        <taxon>Metazoa</taxon>
        <taxon>Ecdysozoa</taxon>
        <taxon>Arthropoda</taxon>
        <taxon>Hexapoda</taxon>
        <taxon>Insecta</taxon>
        <taxon>Pterygota</taxon>
        <taxon>Neoptera</taxon>
        <taxon>Endopterygota</taxon>
        <taxon>Diptera</taxon>
        <taxon>Nematocera</taxon>
        <taxon>Culicoidea</taxon>
        <taxon>Culicidae</taxon>
        <taxon>Anophelinae</taxon>
        <taxon>Anopheles</taxon>
    </lineage>
</organism>
<evidence type="ECO:0000313" key="3">
    <source>
        <dbReference type="EMBL" id="MBW76540.1"/>
    </source>
</evidence>
<evidence type="ECO:0000256" key="2">
    <source>
        <dbReference type="SAM" id="SignalP"/>
    </source>
</evidence>
<sequence length="74" mass="8257">MVFWAVRRFATYWSVLVLIVCTTSSSDWKPSDFSTLWRVSSNATWILPPTSSTVSKKDFSGAAGASRRTRAKVP</sequence>
<feature type="region of interest" description="Disordered" evidence="1">
    <location>
        <begin position="52"/>
        <end position="74"/>
    </location>
</feature>
<feature type="chain" id="PRO_5014676070" evidence="2">
    <location>
        <begin position="26"/>
        <end position="74"/>
    </location>
</feature>
<feature type="signal peptide" evidence="2">
    <location>
        <begin position="1"/>
        <end position="25"/>
    </location>
</feature>
<reference evidence="3" key="1">
    <citation type="submission" date="2018-01" db="EMBL/GenBank/DDBJ databases">
        <title>An insight into the sialome of Amazonian anophelines.</title>
        <authorList>
            <person name="Ribeiro J.M."/>
            <person name="Scarpassa V."/>
            <person name="Calvo E."/>
        </authorList>
    </citation>
    <scope>NUCLEOTIDE SEQUENCE</scope>
</reference>
<proteinExistence type="predicted"/>
<evidence type="ECO:0000256" key="1">
    <source>
        <dbReference type="SAM" id="MobiDB-lite"/>
    </source>
</evidence>
<accession>A0A2M4DG28</accession>
<protein>
    <submittedName>
        <fullName evidence="3">Putative secreted protein</fullName>
    </submittedName>
</protein>
<keyword evidence="2" id="KW-0732">Signal</keyword>
<name>A0A2M4DG28_ANODA</name>
<dbReference type="AlphaFoldDB" id="A0A2M4DG28"/>